<dbReference type="EMBL" id="CM001488">
    <property type="protein sequence ID" value="EIM62594.1"/>
    <property type="molecule type" value="Genomic_DNA"/>
</dbReference>
<accession>I5AZD1</accession>
<proteinExistence type="predicted"/>
<evidence type="ECO:0008006" key="3">
    <source>
        <dbReference type="Google" id="ProtNLM"/>
    </source>
</evidence>
<evidence type="ECO:0000313" key="1">
    <source>
        <dbReference type="EMBL" id="EIM62594.1"/>
    </source>
</evidence>
<dbReference type="eggNOG" id="ENOG5032V3M">
    <property type="taxonomic scope" value="Bacteria"/>
</dbReference>
<reference evidence="1 2" key="1">
    <citation type="submission" date="2011-09" db="EMBL/GenBank/DDBJ databases">
        <authorList>
            <consortium name="US DOE Joint Genome Institute (JGI-PGF)"/>
            <person name="Lucas S."/>
            <person name="Han J."/>
            <person name="Lapidus A."/>
            <person name="Cheng J.-F."/>
            <person name="Goodwin L."/>
            <person name="Pitluck S."/>
            <person name="Peters L."/>
            <person name="Land M.L."/>
            <person name="Hauser L."/>
            <person name="Orellana R."/>
            <person name="Lovley D."/>
            <person name="Woyke T.J."/>
        </authorList>
    </citation>
    <scope>NUCLEOTIDE SEQUENCE [LARGE SCALE GENOMIC DNA]</scope>
    <source>
        <strain evidence="1 2">2ac9</strain>
    </source>
</reference>
<dbReference type="AlphaFoldDB" id="I5AZD1"/>
<name>I5AZD1_9BACT</name>
<protein>
    <recommendedName>
        <fullName evidence="3">MFS transporter permease</fullName>
    </recommendedName>
</protein>
<gene>
    <name evidence="1" type="ORF">DespoDRAFT_00583</name>
</gene>
<dbReference type="RefSeq" id="WP_004071203.1">
    <property type="nucleotide sequence ID" value="NZ_CM001488.1"/>
</dbReference>
<dbReference type="Proteomes" id="UP000005778">
    <property type="component" value="Chromosome"/>
</dbReference>
<evidence type="ECO:0000313" key="2">
    <source>
        <dbReference type="Proteomes" id="UP000005778"/>
    </source>
</evidence>
<organism evidence="1 2">
    <name type="scientific">Desulfobacter postgatei 2ac9</name>
    <dbReference type="NCBI Taxonomy" id="879212"/>
    <lineage>
        <taxon>Bacteria</taxon>
        <taxon>Pseudomonadati</taxon>
        <taxon>Thermodesulfobacteriota</taxon>
        <taxon>Desulfobacteria</taxon>
        <taxon>Desulfobacterales</taxon>
        <taxon>Desulfobacteraceae</taxon>
        <taxon>Desulfobacter</taxon>
    </lineage>
</organism>
<dbReference type="HOGENOM" id="CLU_1632703_0_0_7"/>
<sequence>MTRTRKQNIIPKEQAVFWMDNDGTWHNEHGKLEHPKIIKYFNQSIQKDDQGYFLRQNITNDVEEKVYFPYEETAVFVVELVKKNAGIELTLNTLDTIALEPEALYIKADALFMETDTHLIKFTQNSLAKMTAFLTDTPQGLALKLGQTQTVIREK</sequence>
<keyword evidence="2" id="KW-1185">Reference proteome</keyword>
<dbReference type="OrthoDB" id="5419679at2"/>
<reference evidence="1 2" key="2">
    <citation type="submission" date="2012-02" db="EMBL/GenBank/DDBJ databases">
        <title>Improved High-Quality Draft sequence of Desulfobacter postgatei 2ac9.</title>
        <authorList>
            <consortium name="US DOE Joint Genome Institute"/>
            <person name="Lucas S."/>
            <person name="Han J."/>
            <person name="Lapidus A."/>
            <person name="Cheng J.-F."/>
            <person name="Goodwin L."/>
            <person name="Pitluck S."/>
            <person name="Peters L."/>
            <person name="Ovchinnikova G."/>
            <person name="Held B."/>
            <person name="Detter J.C."/>
            <person name="Han C."/>
            <person name="Tapia R."/>
            <person name="Land M."/>
            <person name="Hauser L."/>
            <person name="Kyrpides N."/>
            <person name="Ivanova N."/>
            <person name="Pagani I."/>
            <person name="Orellana R."/>
            <person name="Lovley D."/>
            <person name="Woyke T."/>
        </authorList>
    </citation>
    <scope>NUCLEOTIDE SEQUENCE [LARGE SCALE GENOMIC DNA]</scope>
    <source>
        <strain evidence="1 2">2ac9</strain>
    </source>
</reference>